<reference evidence="1 2" key="1">
    <citation type="submission" date="2021-06" db="EMBL/GenBank/DDBJ databases">
        <authorList>
            <person name="Palmer J.M."/>
        </authorList>
    </citation>
    <scope>NUCLEOTIDE SEQUENCE [LARGE SCALE GENOMIC DNA]</scope>
    <source>
        <strain evidence="1 2">AS_MEX2019</strain>
        <tissue evidence="1">Muscle</tissue>
    </source>
</reference>
<name>A0ABV0ZHA2_9TELE</name>
<comment type="caution">
    <text evidence="1">The sequence shown here is derived from an EMBL/GenBank/DDBJ whole genome shotgun (WGS) entry which is preliminary data.</text>
</comment>
<organism evidence="1 2">
    <name type="scientific">Ameca splendens</name>
    <dbReference type="NCBI Taxonomy" id="208324"/>
    <lineage>
        <taxon>Eukaryota</taxon>
        <taxon>Metazoa</taxon>
        <taxon>Chordata</taxon>
        <taxon>Craniata</taxon>
        <taxon>Vertebrata</taxon>
        <taxon>Euteleostomi</taxon>
        <taxon>Actinopterygii</taxon>
        <taxon>Neopterygii</taxon>
        <taxon>Teleostei</taxon>
        <taxon>Neoteleostei</taxon>
        <taxon>Acanthomorphata</taxon>
        <taxon>Ovalentaria</taxon>
        <taxon>Atherinomorphae</taxon>
        <taxon>Cyprinodontiformes</taxon>
        <taxon>Goodeidae</taxon>
        <taxon>Ameca</taxon>
    </lineage>
</organism>
<keyword evidence="2" id="KW-1185">Reference proteome</keyword>
<dbReference type="EMBL" id="JAHRIP010065133">
    <property type="protein sequence ID" value="MEQ2305622.1"/>
    <property type="molecule type" value="Genomic_DNA"/>
</dbReference>
<gene>
    <name evidence="1" type="ORF">AMECASPLE_039642</name>
</gene>
<dbReference type="Proteomes" id="UP001469553">
    <property type="component" value="Unassembled WGS sequence"/>
</dbReference>
<proteinExistence type="predicted"/>
<evidence type="ECO:0000313" key="2">
    <source>
        <dbReference type="Proteomes" id="UP001469553"/>
    </source>
</evidence>
<evidence type="ECO:0000313" key="1">
    <source>
        <dbReference type="EMBL" id="MEQ2305622.1"/>
    </source>
</evidence>
<accession>A0ABV0ZHA2</accession>
<protein>
    <submittedName>
        <fullName evidence="1">Uncharacterized protein</fullName>
    </submittedName>
</protein>
<sequence>MECSDCIEMLKLKKLMQRLASGPHGFYKSHLTFLYGERIPQTKKTLFKELHYFCEVVRSHRLLQTSLYLPLITAVITPRVFGDQTNLLKYQLRTTVKAADLRCLCQQFLITAPCCCSENKSKNRSCLFIKG</sequence>